<evidence type="ECO:0000313" key="6">
    <source>
        <dbReference type="Proteomes" id="UP000436088"/>
    </source>
</evidence>
<dbReference type="GO" id="GO:0008270">
    <property type="term" value="F:zinc ion binding"/>
    <property type="evidence" value="ECO:0007669"/>
    <property type="project" value="UniProtKB-KW"/>
</dbReference>
<evidence type="ECO:0000256" key="2">
    <source>
        <dbReference type="SAM" id="Coils"/>
    </source>
</evidence>
<dbReference type="Pfam" id="PF13920">
    <property type="entry name" value="zf-C3HC4_3"/>
    <property type="match status" value="1"/>
</dbReference>
<evidence type="ECO:0000256" key="1">
    <source>
        <dbReference type="PROSITE-ProRule" id="PRU00175"/>
    </source>
</evidence>
<feature type="compositionally biased region" description="Low complexity" evidence="3">
    <location>
        <begin position="810"/>
        <end position="821"/>
    </location>
</feature>
<protein>
    <recommendedName>
        <fullName evidence="4">RING-type domain-containing protein</fullName>
    </recommendedName>
</protein>
<comment type="caution">
    <text evidence="5">The sequence shown here is derived from an EMBL/GenBank/DDBJ whole genome shotgun (WGS) entry which is preliminary data.</text>
</comment>
<dbReference type="EMBL" id="VEPZ02000949">
    <property type="protein sequence ID" value="KAE8708112.1"/>
    <property type="molecule type" value="Genomic_DNA"/>
</dbReference>
<evidence type="ECO:0000259" key="4">
    <source>
        <dbReference type="PROSITE" id="PS50089"/>
    </source>
</evidence>
<accession>A0A6A3AYS8</accession>
<feature type="compositionally biased region" description="Polar residues" evidence="3">
    <location>
        <begin position="110"/>
        <end position="126"/>
    </location>
</feature>
<feature type="coiled-coil region" evidence="2">
    <location>
        <begin position="900"/>
        <end position="927"/>
    </location>
</feature>
<dbReference type="InterPro" id="IPR013083">
    <property type="entry name" value="Znf_RING/FYVE/PHD"/>
</dbReference>
<feature type="region of interest" description="Disordered" evidence="3">
    <location>
        <begin position="109"/>
        <end position="131"/>
    </location>
</feature>
<organism evidence="5 6">
    <name type="scientific">Hibiscus syriacus</name>
    <name type="common">Rose of Sharon</name>
    <dbReference type="NCBI Taxonomy" id="106335"/>
    <lineage>
        <taxon>Eukaryota</taxon>
        <taxon>Viridiplantae</taxon>
        <taxon>Streptophyta</taxon>
        <taxon>Embryophyta</taxon>
        <taxon>Tracheophyta</taxon>
        <taxon>Spermatophyta</taxon>
        <taxon>Magnoliopsida</taxon>
        <taxon>eudicotyledons</taxon>
        <taxon>Gunneridae</taxon>
        <taxon>Pentapetalae</taxon>
        <taxon>rosids</taxon>
        <taxon>malvids</taxon>
        <taxon>Malvales</taxon>
        <taxon>Malvaceae</taxon>
        <taxon>Malvoideae</taxon>
        <taxon>Hibiscus</taxon>
    </lineage>
</organism>
<dbReference type="InterPro" id="IPR001841">
    <property type="entry name" value="Znf_RING"/>
</dbReference>
<gene>
    <name evidence="5" type="ORF">F3Y22_tig00110356pilonHSYRG00126</name>
</gene>
<keyword evidence="1" id="KW-0862">Zinc</keyword>
<proteinExistence type="predicted"/>
<keyword evidence="6" id="KW-1185">Reference proteome</keyword>
<feature type="domain" description="RING-type" evidence="4">
    <location>
        <begin position="930"/>
        <end position="968"/>
    </location>
</feature>
<name>A0A6A3AYS8_HIBSY</name>
<keyword evidence="1" id="KW-0863">Zinc-finger</keyword>
<feature type="compositionally biased region" description="Polar residues" evidence="3">
    <location>
        <begin position="709"/>
        <end position="722"/>
    </location>
</feature>
<dbReference type="SUPFAM" id="SSF57850">
    <property type="entry name" value="RING/U-box"/>
    <property type="match status" value="1"/>
</dbReference>
<feature type="compositionally biased region" description="Low complexity" evidence="3">
    <location>
        <begin position="675"/>
        <end position="687"/>
    </location>
</feature>
<feature type="compositionally biased region" description="Low complexity" evidence="3">
    <location>
        <begin position="851"/>
        <end position="866"/>
    </location>
</feature>
<evidence type="ECO:0000313" key="5">
    <source>
        <dbReference type="EMBL" id="KAE8708112.1"/>
    </source>
</evidence>
<feature type="region of interest" description="Disordered" evidence="3">
    <location>
        <begin position="675"/>
        <end position="748"/>
    </location>
</feature>
<evidence type="ECO:0000256" key="3">
    <source>
        <dbReference type="SAM" id="MobiDB-lite"/>
    </source>
</evidence>
<keyword evidence="1" id="KW-0479">Metal-binding</keyword>
<keyword evidence="2" id="KW-0175">Coiled coil</keyword>
<dbReference type="Gene3D" id="3.30.40.10">
    <property type="entry name" value="Zinc/RING finger domain, C3HC4 (zinc finger)"/>
    <property type="match status" value="1"/>
</dbReference>
<reference evidence="5" key="1">
    <citation type="submission" date="2019-09" db="EMBL/GenBank/DDBJ databases">
        <title>Draft genome information of white flower Hibiscus syriacus.</title>
        <authorList>
            <person name="Kim Y.-M."/>
        </authorList>
    </citation>
    <scope>NUCLEOTIDE SEQUENCE [LARGE SCALE GENOMIC DNA]</scope>
    <source>
        <strain evidence="5">YM2019G1</strain>
    </source>
</reference>
<dbReference type="PROSITE" id="PS50089">
    <property type="entry name" value="ZF_RING_2"/>
    <property type="match status" value="1"/>
</dbReference>
<dbReference type="Proteomes" id="UP000436088">
    <property type="component" value="Unassembled WGS sequence"/>
</dbReference>
<sequence>MPVWVQLFNIPLELFSKCGLNYIASAIGVPLHMDSITVSKQRLEFAMVCVEVFVGSMIPDSVMVVLRDGSSVRIRVEGPWLPPCCSECKLFGHSIKAYLEVSKPVETKNVKSSGKRPSQAPSSASNSKEEMVPIVNEDQCPVPVIERSPGVISENVPPISDFPYQKPRAAFLEGKVLHRLRGVHASVLCLLEAKIKESNVFVVIARSFDGWNNLRNIEAMVGSYPWLIGRYFNIIVAPMKVQILKDLLLIVPVNFFTKLVGSFDPMVRDCDVDILRTLLDSSLSTGEGEWLVREVTDKEIRDAILYQWNDKAPDPDGYTSLFFKDDWYIVGNNLVRAVRSFFHTSSLLVAFNIHALVLEPKTPNASMMKDVWPISYCSVEYKAITKIIIGRLASVFPGMVALNQTVFFHGRDIMDNTLLAQELVKRYTRKALSPRCALKIDIRKAFDSLSFLQWKPDGFFLKVLKALGKGFYNSLPLLFVVAMNILSKMLDLPTENGIFMYHPKYSFYLISRLQLNASKCEAFVLGVVAEQTYVVERFMDFKIESLPVRYLRVPLVTRKLTEKDCFPLVDKIKAKLGLFYLRLSLRGLINFALVTFGRGKIQLWMGLELVASPHSWSLGKLMDLRSEAQGVYASAPSLHGVNSVRYGIRFGLEGMPPVDNSLAGLTLDDVLGKAKQAQPPAAQNKAKLSQPPVAQNKAKLSQPPVAQNKAKQAQLPASQNKTKQSEPPPAQNLVLADTVPDDTSTKDKKSWKLIREKLRLKKAVGSSWTSSIPIPASDINVQRSQKRAPDGKSRPLLARRTSVRFDNNDSDSSTPSNGPPSRSFKSYDDEEGIDSFRGAPLGKERSLSAREAVASQEATEAAAAAAAEKEEAENNGTAEGEETVKMSLMDLLGESGSSYINEDEEYCEEEEEEEEEKEETVQSKGMEFTCCVCKVNITSSAYMPCTHTFCRLCSKEFSVQRGSCPLCNAFVLEILEIF</sequence>
<feature type="region of interest" description="Disordered" evidence="3">
    <location>
        <begin position="779"/>
        <end position="883"/>
    </location>
</feature>
<dbReference type="AlphaFoldDB" id="A0A6A3AYS8"/>
<dbReference type="PANTHER" id="PTHR46629">
    <property type="entry name" value="OS01G0917900 PROTEIN"/>
    <property type="match status" value="1"/>
</dbReference>
<dbReference type="CDD" id="cd16449">
    <property type="entry name" value="RING-HC"/>
    <property type="match status" value="1"/>
</dbReference>